<evidence type="ECO:0000256" key="5">
    <source>
        <dbReference type="ARBA" id="ARBA00023136"/>
    </source>
</evidence>
<evidence type="ECO:0000256" key="6">
    <source>
        <dbReference type="SAM" id="Phobius"/>
    </source>
</evidence>
<dbReference type="PANTHER" id="PTHR33406:SF13">
    <property type="entry name" value="MEMBRANE PROTEIN YDFJ"/>
    <property type="match status" value="1"/>
</dbReference>
<feature type="transmembrane region" description="Helical" evidence="6">
    <location>
        <begin position="692"/>
        <end position="712"/>
    </location>
</feature>
<keyword evidence="2" id="KW-1003">Cell membrane</keyword>
<sequence>MNRFISLLHRFPKLIFLFVMTITAFAAWYGQTHFKMNADLSSLVKQEGPWVEHMESLEKAFPDSSNVTVLVSSSDGQRAKVATKILYQKFSQLTLFKDVFAPSTLGWFEQHPLGFIADSDFKLLENAVRDQLAPAVTAAKAQSIEVYLGALAQNKTLTKSALKPLESAFSGHTVNWWQDLENPIHAPNAYVISLLAKPNDSVNEPNRAIIESVNQIIREANLPSSVKVLVTGQAALDFDEIADANSSIAIAGSASLIGLVLILAIGIRSVRVIAACYLTVVVGLIWTFAAGLLVIGHFNTISIVFMVMFIGLAVDFAIHLCLHIQELRLQDRDNRASVVDAVRHSVRPLSLCAISSAIGFLSFYPTAYTGLGELGVVSALGMILGLIATFTVIPLFFGVVGYPRVRHTPNTSQFQCFGSLILRHRKAIVAIACLMAGVTGYGASQFKFDFSTLVLKNPESSSMAGLKALQSEGLGSSYQLYAIAKTRKQAEQWKSRISQSDSVERVVIASDFLPMDPSQRKRDLAKQLTAIEEPLVHDALNLPRLSWEEFRRKAVSDIGLYAERLPTSIDKEQLSHNLFSGLPALTKQLTAGPDTEKVTIEALPALISERYISETGQWLVAVVPSGDMTRVDELNQFISDVHKVAPKATGRAIAEKEVGVIVVEAFKAAILMSVMAIALILIWTVEKKRDVVLIFIPLILATLVTLGIMHWMNLSLNMANIIVIPLIFGLGVDNGIHIVKRFRAVGHLTEFFKTSTPKASLISCLTTLATFGALIVAQHQGMHSIGVVLTVALSSILLFSLVLLPIMLEMTKKAIR</sequence>
<evidence type="ECO:0000256" key="2">
    <source>
        <dbReference type="ARBA" id="ARBA00022475"/>
    </source>
</evidence>
<feature type="domain" description="Membrane transport protein MMPL" evidence="7">
    <location>
        <begin position="629"/>
        <end position="809"/>
    </location>
</feature>
<evidence type="ECO:0000256" key="3">
    <source>
        <dbReference type="ARBA" id="ARBA00022692"/>
    </source>
</evidence>
<protein>
    <submittedName>
        <fullName evidence="8">Efflux RND transporter permease subunit</fullName>
    </submittedName>
</protein>
<evidence type="ECO:0000313" key="9">
    <source>
        <dbReference type="Proteomes" id="UP001139488"/>
    </source>
</evidence>
<feature type="transmembrane region" description="Helical" evidence="6">
    <location>
        <begin position="718"/>
        <end position="739"/>
    </location>
</feature>
<evidence type="ECO:0000256" key="1">
    <source>
        <dbReference type="ARBA" id="ARBA00004651"/>
    </source>
</evidence>
<reference evidence="8" key="1">
    <citation type="submission" date="2021-11" db="EMBL/GenBank/DDBJ databases">
        <title>Vibrio ZSDE26 sp. nov. and Vibrio ZSDZ34 sp. nov., isolated from coastal seawater in Qingdao.</title>
        <authorList>
            <person name="Zhang P."/>
        </authorList>
    </citation>
    <scope>NUCLEOTIDE SEQUENCE</scope>
    <source>
        <strain evidence="8">ZSDZ34</strain>
    </source>
</reference>
<dbReference type="InterPro" id="IPR050545">
    <property type="entry name" value="Mycobact_MmpL"/>
</dbReference>
<dbReference type="SUPFAM" id="SSF82866">
    <property type="entry name" value="Multidrug efflux transporter AcrB transmembrane domain"/>
    <property type="match status" value="2"/>
</dbReference>
<name>A0A9X1W6F8_9VIBR</name>
<dbReference type="PANTHER" id="PTHR33406">
    <property type="entry name" value="MEMBRANE PROTEIN MJ1562-RELATED"/>
    <property type="match status" value="1"/>
</dbReference>
<feature type="transmembrane region" description="Helical" evidence="6">
    <location>
        <begin position="345"/>
        <end position="364"/>
    </location>
</feature>
<dbReference type="EMBL" id="JAJNNZ010000001">
    <property type="protein sequence ID" value="MCJ2375362.1"/>
    <property type="molecule type" value="Genomic_DNA"/>
</dbReference>
<dbReference type="Gene3D" id="1.20.1640.10">
    <property type="entry name" value="Multidrug efflux transporter AcrB transmembrane domain"/>
    <property type="match status" value="2"/>
</dbReference>
<feature type="transmembrane region" description="Helical" evidence="6">
    <location>
        <begin position="759"/>
        <end position="779"/>
    </location>
</feature>
<keyword evidence="4 6" id="KW-1133">Transmembrane helix</keyword>
<keyword evidence="5 6" id="KW-0472">Membrane</keyword>
<organism evidence="8 9">
    <name type="scientific">Vibrio gelatinilyticus</name>
    <dbReference type="NCBI Taxonomy" id="2893468"/>
    <lineage>
        <taxon>Bacteria</taxon>
        <taxon>Pseudomonadati</taxon>
        <taxon>Pseudomonadota</taxon>
        <taxon>Gammaproteobacteria</taxon>
        <taxon>Vibrionales</taxon>
        <taxon>Vibrionaceae</taxon>
        <taxon>Vibrio</taxon>
    </lineage>
</organism>
<feature type="transmembrane region" description="Helical" evidence="6">
    <location>
        <begin position="301"/>
        <end position="324"/>
    </location>
</feature>
<dbReference type="GO" id="GO:0005886">
    <property type="term" value="C:plasma membrane"/>
    <property type="evidence" value="ECO:0007669"/>
    <property type="project" value="UniProtKB-SubCell"/>
</dbReference>
<dbReference type="Pfam" id="PF03176">
    <property type="entry name" value="MMPL"/>
    <property type="match status" value="2"/>
</dbReference>
<feature type="domain" description="Membrane transport protein MMPL" evidence="7">
    <location>
        <begin position="208"/>
        <end position="403"/>
    </location>
</feature>
<comment type="caution">
    <text evidence="8">The sequence shown here is derived from an EMBL/GenBank/DDBJ whole genome shotgun (WGS) entry which is preliminary data.</text>
</comment>
<feature type="transmembrane region" description="Helical" evidence="6">
    <location>
        <begin position="248"/>
        <end position="267"/>
    </location>
</feature>
<dbReference type="InterPro" id="IPR004869">
    <property type="entry name" value="MMPL_dom"/>
</dbReference>
<feature type="transmembrane region" description="Helical" evidence="6">
    <location>
        <begin position="376"/>
        <end position="402"/>
    </location>
</feature>
<evidence type="ECO:0000259" key="7">
    <source>
        <dbReference type="Pfam" id="PF03176"/>
    </source>
</evidence>
<keyword evidence="9" id="KW-1185">Reference proteome</keyword>
<keyword evidence="3 6" id="KW-0812">Transmembrane</keyword>
<feature type="transmembrane region" description="Helical" evidence="6">
    <location>
        <begin position="274"/>
        <end position="295"/>
    </location>
</feature>
<feature type="transmembrane region" description="Helical" evidence="6">
    <location>
        <begin position="665"/>
        <end position="685"/>
    </location>
</feature>
<dbReference type="AlphaFoldDB" id="A0A9X1W6F8"/>
<accession>A0A9X1W6F8</accession>
<comment type="subcellular location">
    <subcellularLocation>
        <location evidence="1">Cell membrane</location>
        <topology evidence="1">Multi-pass membrane protein</topology>
    </subcellularLocation>
</comment>
<feature type="transmembrane region" description="Helical" evidence="6">
    <location>
        <begin position="427"/>
        <end position="444"/>
    </location>
</feature>
<dbReference type="Proteomes" id="UP001139488">
    <property type="component" value="Unassembled WGS sequence"/>
</dbReference>
<proteinExistence type="predicted"/>
<dbReference type="RefSeq" id="WP_244354301.1">
    <property type="nucleotide sequence ID" value="NZ_JAJNNZ010000001.1"/>
</dbReference>
<feature type="transmembrane region" description="Helical" evidence="6">
    <location>
        <begin position="785"/>
        <end position="808"/>
    </location>
</feature>
<gene>
    <name evidence="8" type="ORF">LNL84_00780</name>
</gene>
<evidence type="ECO:0000256" key="4">
    <source>
        <dbReference type="ARBA" id="ARBA00022989"/>
    </source>
</evidence>
<evidence type="ECO:0000313" key="8">
    <source>
        <dbReference type="EMBL" id="MCJ2375362.1"/>
    </source>
</evidence>